<dbReference type="OMA" id="GHPHPYY"/>
<feature type="compositionally biased region" description="Polar residues" evidence="1">
    <location>
        <begin position="351"/>
        <end position="362"/>
    </location>
</feature>
<feature type="compositionally biased region" description="Basic and acidic residues" evidence="1">
    <location>
        <begin position="597"/>
        <end position="608"/>
    </location>
</feature>
<dbReference type="OrthoDB" id="2104370at2759"/>
<dbReference type="STRING" id="1168221.R7YIK8"/>
<feature type="compositionally biased region" description="Polar residues" evidence="1">
    <location>
        <begin position="420"/>
        <end position="430"/>
    </location>
</feature>
<feature type="compositionally biased region" description="Polar residues" evidence="1">
    <location>
        <begin position="54"/>
        <end position="63"/>
    </location>
</feature>
<evidence type="ECO:0008006" key="4">
    <source>
        <dbReference type="Google" id="ProtNLM"/>
    </source>
</evidence>
<dbReference type="PANTHER" id="PTHR42048:SF1">
    <property type="entry name" value="ARS-BINDING PROTEIN 2"/>
    <property type="match status" value="1"/>
</dbReference>
<feature type="region of interest" description="Disordered" evidence="1">
    <location>
        <begin position="1"/>
        <end position="117"/>
    </location>
</feature>
<dbReference type="InterPro" id="IPR018562">
    <property type="entry name" value="ARS-binding_2"/>
</dbReference>
<feature type="region of interest" description="Disordered" evidence="1">
    <location>
        <begin position="258"/>
        <end position="329"/>
    </location>
</feature>
<name>R7YIK8_CONA1</name>
<gene>
    <name evidence="2" type="ORF">W97_00973</name>
</gene>
<dbReference type="PANTHER" id="PTHR42048">
    <property type="entry name" value="ARS-BINDING PROTEIN 2"/>
    <property type="match status" value="1"/>
</dbReference>
<reference evidence="3" key="1">
    <citation type="submission" date="2012-06" db="EMBL/GenBank/DDBJ databases">
        <title>The genome sequence of Coniosporium apollinis CBS 100218.</title>
        <authorList>
            <consortium name="The Broad Institute Genome Sequencing Platform"/>
            <person name="Cuomo C."/>
            <person name="Gorbushina A."/>
            <person name="Noack S."/>
            <person name="Walker B."/>
            <person name="Young S.K."/>
            <person name="Zeng Q."/>
            <person name="Gargeya S."/>
            <person name="Fitzgerald M."/>
            <person name="Haas B."/>
            <person name="Abouelleil A."/>
            <person name="Alvarado L."/>
            <person name="Arachchi H.M."/>
            <person name="Berlin A.M."/>
            <person name="Chapman S.B."/>
            <person name="Goldberg J."/>
            <person name="Griggs A."/>
            <person name="Gujja S."/>
            <person name="Hansen M."/>
            <person name="Howarth C."/>
            <person name="Imamovic A."/>
            <person name="Larimer J."/>
            <person name="McCowan C."/>
            <person name="Montmayeur A."/>
            <person name="Murphy C."/>
            <person name="Neiman D."/>
            <person name="Pearson M."/>
            <person name="Priest M."/>
            <person name="Roberts A."/>
            <person name="Saif S."/>
            <person name="Shea T."/>
            <person name="Sisk P."/>
            <person name="Sykes S."/>
            <person name="Wortman J."/>
            <person name="Nusbaum C."/>
            <person name="Birren B."/>
        </authorList>
    </citation>
    <scope>NUCLEOTIDE SEQUENCE [LARGE SCALE GENOMIC DNA]</scope>
    <source>
        <strain evidence="3">CBS 100218</strain>
    </source>
</reference>
<feature type="compositionally biased region" description="Low complexity" evidence="1">
    <location>
        <begin position="1"/>
        <end position="19"/>
    </location>
</feature>
<proteinExistence type="predicted"/>
<feature type="region of interest" description="Disordered" evidence="1">
    <location>
        <begin position="343"/>
        <end position="362"/>
    </location>
</feature>
<feature type="region of interest" description="Disordered" evidence="1">
    <location>
        <begin position="554"/>
        <end position="608"/>
    </location>
</feature>
<evidence type="ECO:0000313" key="3">
    <source>
        <dbReference type="Proteomes" id="UP000016924"/>
    </source>
</evidence>
<accession>R7YIK8</accession>
<dbReference type="RefSeq" id="XP_007777074.1">
    <property type="nucleotide sequence ID" value="XM_007778884.1"/>
</dbReference>
<evidence type="ECO:0000313" key="2">
    <source>
        <dbReference type="EMBL" id="EON61757.1"/>
    </source>
</evidence>
<keyword evidence="3" id="KW-1185">Reference proteome</keyword>
<dbReference type="GeneID" id="19898284"/>
<feature type="compositionally biased region" description="Polar residues" evidence="1">
    <location>
        <begin position="72"/>
        <end position="85"/>
    </location>
</feature>
<organism evidence="2 3">
    <name type="scientific">Coniosporium apollinis (strain CBS 100218)</name>
    <name type="common">Rock-inhabiting black yeast</name>
    <dbReference type="NCBI Taxonomy" id="1168221"/>
    <lineage>
        <taxon>Eukaryota</taxon>
        <taxon>Fungi</taxon>
        <taxon>Dikarya</taxon>
        <taxon>Ascomycota</taxon>
        <taxon>Pezizomycotina</taxon>
        <taxon>Dothideomycetes</taxon>
        <taxon>Dothideomycetes incertae sedis</taxon>
        <taxon>Coniosporium</taxon>
    </lineage>
</organism>
<dbReference type="Pfam" id="PF09441">
    <property type="entry name" value="Abp2"/>
    <property type="match status" value="1"/>
</dbReference>
<dbReference type="AlphaFoldDB" id="R7YIK8"/>
<feature type="compositionally biased region" description="Polar residues" evidence="1">
    <location>
        <begin position="93"/>
        <end position="109"/>
    </location>
</feature>
<dbReference type="Proteomes" id="UP000016924">
    <property type="component" value="Unassembled WGS sequence"/>
</dbReference>
<feature type="compositionally biased region" description="Low complexity" evidence="1">
    <location>
        <begin position="306"/>
        <end position="321"/>
    </location>
</feature>
<feature type="compositionally biased region" description="Polar residues" evidence="1">
    <location>
        <begin position="369"/>
        <end position="379"/>
    </location>
</feature>
<feature type="region of interest" description="Disordered" evidence="1">
    <location>
        <begin position="369"/>
        <end position="520"/>
    </location>
</feature>
<sequence length="805" mass="87425">MNFLQAGPGPGPHAQQPLHLGTDDHFTQQQASGAPYPPFPQSDAAIDPNLESHGPQNTTNSVPHQYHAGAGSLSSARPSTPSQIFASPRFSGGSPNQQRQSTPFFTPTDRSLPPRDVSDDTLDAAYAAFILYCNASFPLSIDTSELIKAFRNPPKSDGKNYSTWTLFNLIQEFDRKEIKTWAELAQRLGVLPPDLEKGQSTQKVQQYSVRLKRWMRALHIDAFFEYLMNKPHAYYEEVPPLHAPFPEDGRDGVPLEEDLAVRALDPKYRPKRGRRKADEEDGAAEATSTPSKRPHLDTPTAVLNQSHPMSAYPSSAYPSSAHPDHGMRDPWAAVDTVAGANSNSDSRRALVSQSAHPSSVGQQLHWRLNNSFTPSTPQPFSAIIPGPRQTAHTAFDEPRSAISPSSSRAKRRRHGPAVSSAWSGGSNTSGGKPRGRPPSNRSMQDGPFGTFPANPASREGSMQAIPRSTPDPPPNRERAQSESGMEKPTQLFRLPPNSFPASAIATVPPQSFPIPPSRRGRLSLQVPQHVGGPVHLVTPTLLVNGESDPAGPLALAPSVFGSSSRRSSSHVPEDSDAGGSDTFPIPQARQTQSGRHSQSEVRRPDREDVKRALTADLLRARITGRKRLRGAEAKALADALLRRMKPEGGSSSQDEMSKDFFPSVSANWLGLSLTGNGCSAPNGGSAKEIVVQRFRVGKDGYDSPIYDDEEESETPAVVKETFDISWSATLGGVMGKFQIQGLIISKEDGETSGDIQAEGEVVNGNNGASDESVDWKKKFMSLQDMLREKDQEVQSLRDRVLDAVL</sequence>
<protein>
    <recommendedName>
        <fullName evidence="4">ARS binding protein Abp2</fullName>
    </recommendedName>
</protein>
<evidence type="ECO:0000256" key="1">
    <source>
        <dbReference type="SAM" id="MobiDB-lite"/>
    </source>
</evidence>
<dbReference type="EMBL" id="JH767556">
    <property type="protein sequence ID" value="EON61757.1"/>
    <property type="molecule type" value="Genomic_DNA"/>
</dbReference>
<dbReference type="HOGENOM" id="CLU_009887_0_0_1"/>
<dbReference type="GO" id="GO:0003688">
    <property type="term" value="F:DNA replication origin binding"/>
    <property type="evidence" value="ECO:0007669"/>
    <property type="project" value="TreeGrafter"/>
</dbReference>
<dbReference type="eggNOG" id="ENOG502QV85">
    <property type="taxonomic scope" value="Eukaryota"/>
</dbReference>